<dbReference type="InterPro" id="IPR011990">
    <property type="entry name" value="TPR-like_helical_dom_sf"/>
</dbReference>
<dbReference type="PROSITE" id="PS50005">
    <property type="entry name" value="TPR"/>
    <property type="match status" value="1"/>
</dbReference>
<gene>
    <name evidence="4" type="ORF">FGLOB1_7559</name>
</gene>
<comment type="caution">
    <text evidence="4">The sequence shown here is derived from an EMBL/GenBank/DDBJ whole genome shotgun (WGS) entry which is preliminary data.</text>
</comment>
<evidence type="ECO:0000256" key="2">
    <source>
        <dbReference type="ARBA" id="ARBA00023242"/>
    </source>
</evidence>
<dbReference type="Proteomes" id="UP000532311">
    <property type="component" value="Unassembled WGS sequence"/>
</dbReference>
<accession>A0A8H6D6H0</accession>
<keyword evidence="2" id="KW-0539">Nucleus</keyword>
<keyword evidence="5" id="KW-1185">Reference proteome</keyword>
<organism evidence="4 5">
    <name type="scientific">Fusarium globosum</name>
    <dbReference type="NCBI Taxonomy" id="78864"/>
    <lineage>
        <taxon>Eukaryota</taxon>
        <taxon>Fungi</taxon>
        <taxon>Dikarya</taxon>
        <taxon>Ascomycota</taxon>
        <taxon>Pezizomycotina</taxon>
        <taxon>Sordariomycetes</taxon>
        <taxon>Hypocreomycetidae</taxon>
        <taxon>Hypocreales</taxon>
        <taxon>Nectriaceae</taxon>
        <taxon>Fusarium</taxon>
        <taxon>Fusarium fujikuroi species complex</taxon>
    </lineage>
</organism>
<evidence type="ECO:0000313" key="4">
    <source>
        <dbReference type="EMBL" id="KAF5706121.1"/>
    </source>
</evidence>
<reference evidence="4 5" key="1">
    <citation type="submission" date="2020-05" db="EMBL/GenBank/DDBJ databases">
        <title>Identification and distribution of gene clusters putatively required for synthesis of sphingolipid metabolism inhibitors in phylogenetically diverse species of the filamentous fungus Fusarium.</title>
        <authorList>
            <person name="Kim H.-S."/>
            <person name="Busman M."/>
            <person name="Brown D.W."/>
            <person name="Divon H."/>
            <person name="Uhlig S."/>
            <person name="Proctor R.H."/>
        </authorList>
    </citation>
    <scope>NUCLEOTIDE SEQUENCE [LARGE SCALE GENOMIC DNA]</scope>
    <source>
        <strain evidence="4 5">NRRL 26131</strain>
    </source>
</reference>
<dbReference type="SUPFAM" id="SSF48452">
    <property type="entry name" value="TPR-like"/>
    <property type="match status" value="1"/>
</dbReference>
<dbReference type="InterPro" id="IPR051630">
    <property type="entry name" value="Corepressor-Demethylase"/>
</dbReference>
<dbReference type="GO" id="GO:0005634">
    <property type="term" value="C:nucleus"/>
    <property type="evidence" value="ECO:0007669"/>
    <property type="project" value="UniProtKB-SubCell"/>
</dbReference>
<dbReference type="InterPro" id="IPR019734">
    <property type="entry name" value="TPR_rpt"/>
</dbReference>
<proteinExistence type="predicted"/>
<dbReference type="SMART" id="SM00028">
    <property type="entry name" value="TPR"/>
    <property type="match status" value="3"/>
</dbReference>
<dbReference type="Pfam" id="PF13181">
    <property type="entry name" value="TPR_8"/>
    <property type="match status" value="1"/>
</dbReference>
<dbReference type="Gene3D" id="1.25.40.10">
    <property type="entry name" value="Tetratricopeptide repeat domain"/>
    <property type="match status" value="1"/>
</dbReference>
<feature type="repeat" description="TPR" evidence="3">
    <location>
        <begin position="490"/>
        <end position="523"/>
    </location>
</feature>
<dbReference type="AlphaFoldDB" id="A0A8H6D6H0"/>
<evidence type="ECO:0000256" key="3">
    <source>
        <dbReference type="PROSITE-ProRule" id="PRU00339"/>
    </source>
</evidence>
<protein>
    <submittedName>
        <fullName evidence="4">General transcriptional corepressor ssn6</fullName>
    </submittedName>
</protein>
<evidence type="ECO:0000256" key="1">
    <source>
        <dbReference type="ARBA" id="ARBA00004123"/>
    </source>
</evidence>
<dbReference type="EMBL" id="JAAQPF010000329">
    <property type="protein sequence ID" value="KAF5706121.1"/>
    <property type="molecule type" value="Genomic_DNA"/>
</dbReference>
<comment type="subcellular location">
    <subcellularLocation>
        <location evidence="1">Nucleus</location>
    </subcellularLocation>
</comment>
<dbReference type="PANTHER" id="PTHR14017">
    <property type="entry name" value="LYSINE-SPECIFIC DEMETHYLASE"/>
    <property type="match status" value="1"/>
</dbReference>
<keyword evidence="3" id="KW-0802">TPR repeat</keyword>
<sequence length="599" mass="68309">MSFGYGVGDVIAILGLFERIAIELRNYKDAPTQFQQLRTELDLLRGTLKRVLSLEPEGDAEGETLEQIRAIVIYCAQPLQPMADKMRSKERSLGHFRTTRSLGSIGTRLHWSMIDQSDIEELRKILLSQMAAINTFLSVQSQLASQGVSGNLPNDRRKYRTRLQRLVLLMKISETHQTLAIEKHTNAIAGQATNILNITSRTQSTIDALALQASVQADEFNQSLNSIEQNMRHMTLKSEQGTTVIRRQAIFVSRQVQNLLHLMQDMKKLFILRMLLDIRGQMKRMIRAIEAIPLHLTLDIVRLDDVHGESWALPLQACRTWENLFAVAQAKTGKGVDQETWEAMIKPSFHIEQAVILKGSHSSKRCLKPKCAGMLQDEVLEFEDRQVWVKLLQPTEPIQDIEEAYRRLREDPNHAMANAYVGLEMLLAIGKTISVDQIDIARNHLEVAVESDSSIPENWYLLSRVCMKAEDYERAYQCLQTAIYLESRCPSFWITLGILYFNIGQSKDCLDALTKAVELNAHIWEPWYNLGVLYDSCNGQHSDAADAFYKCLERKPELRNVRARLEAQQVYGEDINEGFLGGTLIHEMVDSPLDYKHGW</sequence>
<evidence type="ECO:0000313" key="5">
    <source>
        <dbReference type="Proteomes" id="UP000532311"/>
    </source>
</evidence>
<name>A0A8H6D6H0_9HYPO</name>